<evidence type="ECO:0000313" key="2">
    <source>
        <dbReference type="EMBL" id="QJA47417.1"/>
    </source>
</evidence>
<sequence>MKNKKAQIEQLQGLIVALVVIAIILVVGFLIFAQTKEQVVSLISTSTATNESYSYTNNTLAALTHSPTALTGTVACTAVYNDTANAVTIGSGNYTCNNAGLTVTDSVPNNVSWGFASTLYVTYTYKAPDYAYNASSDVQNATQDIPGWLPIIVVVVIGALLIGLVSFLRRQTG</sequence>
<evidence type="ECO:0000313" key="3">
    <source>
        <dbReference type="EMBL" id="QJH96719.1"/>
    </source>
</evidence>
<gene>
    <name evidence="2" type="ORF">TM448A00666_0021</name>
    <name evidence="3" type="ORF">TM448B00795_0033</name>
</gene>
<protein>
    <submittedName>
        <fullName evidence="2">Uncharacterized protein</fullName>
    </submittedName>
</protein>
<accession>A0A6H1ZJC1</accession>
<organism evidence="2">
    <name type="scientific">viral metagenome</name>
    <dbReference type="NCBI Taxonomy" id="1070528"/>
    <lineage>
        <taxon>unclassified sequences</taxon>
        <taxon>metagenomes</taxon>
        <taxon>organismal metagenomes</taxon>
    </lineage>
</organism>
<dbReference type="AlphaFoldDB" id="A0A6H1ZJC1"/>
<keyword evidence="1" id="KW-0472">Membrane</keyword>
<keyword evidence="1" id="KW-0812">Transmembrane</keyword>
<feature type="transmembrane region" description="Helical" evidence="1">
    <location>
        <begin position="148"/>
        <end position="168"/>
    </location>
</feature>
<feature type="transmembrane region" description="Helical" evidence="1">
    <location>
        <begin position="12"/>
        <end position="33"/>
    </location>
</feature>
<name>A0A6H1ZJC1_9ZZZZ</name>
<keyword evidence="1" id="KW-1133">Transmembrane helix</keyword>
<proteinExistence type="predicted"/>
<reference evidence="2" key="1">
    <citation type="submission" date="2020-03" db="EMBL/GenBank/DDBJ databases">
        <title>The deep terrestrial virosphere.</title>
        <authorList>
            <person name="Holmfeldt K."/>
            <person name="Nilsson E."/>
            <person name="Simone D."/>
            <person name="Lopez-Fernandez M."/>
            <person name="Wu X."/>
            <person name="de Brujin I."/>
            <person name="Lundin D."/>
            <person name="Andersson A."/>
            <person name="Bertilsson S."/>
            <person name="Dopson M."/>
        </authorList>
    </citation>
    <scope>NUCLEOTIDE SEQUENCE</scope>
    <source>
        <strain evidence="2">TM448A00666</strain>
        <strain evidence="3">TM448B00795</strain>
    </source>
</reference>
<dbReference type="EMBL" id="MT144042">
    <property type="protein sequence ID" value="QJA47417.1"/>
    <property type="molecule type" value="Genomic_DNA"/>
</dbReference>
<dbReference type="EMBL" id="MT144659">
    <property type="protein sequence ID" value="QJH96719.1"/>
    <property type="molecule type" value="Genomic_DNA"/>
</dbReference>
<evidence type="ECO:0000256" key="1">
    <source>
        <dbReference type="SAM" id="Phobius"/>
    </source>
</evidence>